<name>A0A067DA31_CITSI</name>
<dbReference type="STRING" id="2711.A0A067DA31"/>
<keyword evidence="3" id="KW-1185">Reference proteome</keyword>
<accession>A0A067DA31</accession>
<dbReference type="AlphaFoldDB" id="A0A067DA31"/>
<dbReference type="EMBL" id="KK797038">
    <property type="protein sequence ID" value="KDO35862.1"/>
    <property type="molecule type" value="Genomic_DNA"/>
</dbReference>
<reference evidence="2 3" key="1">
    <citation type="submission" date="2014-04" db="EMBL/GenBank/DDBJ databases">
        <authorList>
            <consortium name="International Citrus Genome Consortium"/>
            <person name="Gmitter F."/>
            <person name="Chen C."/>
            <person name="Farmerie W."/>
            <person name="Harkins T."/>
            <person name="Desany B."/>
            <person name="Mohiuddin M."/>
            <person name="Kodira C."/>
            <person name="Borodovsky M."/>
            <person name="Lomsadze A."/>
            <person name="Burns P."/>
            <person name="Jenkins J."/>
            <person name="Prochnik S."/>
            <person name="Shu S."/>
            <person name="Chapman J."/>
            <person name="Pitluck S."/>
            <person name="Schmutz J."/>
            <person name="Rokhsar D."/>
        </authorList>
    </citation>
    <scope>NUCLEOTIDE SEQUENCE</scope>
</reference>
<sequence>MDNSHASVDLAEVPSKGSVEHRESAVINPNSAAVSEASAGASGCCKVKGQVQEECQNIESSIEERSEAQGINKKDVSVSESDDTLKNRKPVSNAFLLRFYFS</sequence>
<protein>
    <submittedName>
        <fullName evidence="2">Uncharacterized protein</fullName>
    </submittedName>
</protein>
<feature type="region of interest" description="Disordered" evidence="1">
    <location>
        <begin position="1"/>
        <end position="25"/>
    </location>
</feature>
<feature type="compositionally biased region" description="Basic and acidic residues" evidence="1">
    <location>
        <begin position="62"/>
        <end position="77"/>
    </location>
</feature>
<feature type="region of interest" description="Disordered" evidence="1">
    <location>
        <begin position="61"/>
        <end position="85"/>
    </location>
</feature>
<evidence type="ECO:0000313" key="2">
    <source>
        <dbReference type="EMBL" id="KDO35862.1"/>
    </source>
</evidence>
<evidence type="ECO:0000313" key="3">
    <source>
        <dbReference type="Proteomes" id="UP000027120"/>
    </source>
</evidence>
<gene>
    <name evidence="2" type="ORF">CISIN_1g044537mg</name>
</gene>
<dbReference type="Proteomes" id="UP000027120">
    <property type="component" value="Unassembled WGS sequence"/>
</dbReference>
<evidence type="ECO:0000256" key="1">
    <source>
        <dbReference type="SAM" id="MobiDB-lite"/>
    </source>
</evidence>
<organism evidence="2 3">
    <name type="scientific">Citrus sinensis</name>
    <name type="common">Sweet orange</name>
    <name type="synonym">Citrus aurantium var. sinensis</name>
    <dbReference type="NCBI Taxonomy" id="2711"/>
    <lineage>
        <taxon>Eukaryota</taxon>
        <taxon>Viridiplantae</taxon>
        <taxon>Streptophyta</taxon>
        <taxon>Embryophyta</taxon>
        <taxon>Tracheophyta</taxon>
        <taxon>Spermatophyta</taxon>
        <taxon>Magnoliopsida</taxon>
        <taxon>eudicotyledons</taxon>
        <taxon>Gunneridae</taxon>
        <taxon>Pentapetalae</taxon>
        <taxon>rosids</taxon>
        <taxon>malvids</taxon>
        <taxon>Sapindales</taxon>
        <taxon>Rutaceae</taxon>
        <taxon>Aurantioideae</taxon>
        <taxon>Citrus</taxon>
    </lineage>
</organism>
<proteinExistence type="predicted"/>